<dbReference type="InterPro" id="IPR002864">
    <property type="entry name" value="Acyl-ACP_thioesterase_NHD"/>
</dbReference>
<dbReference type="GO" id="GO:0006633">
    <property type="term" value="P:fatty acid biosynthetic process"/>
    <property type="evidence" value="ECO:0007669"/>
    <property type="project" value="InterPro"/>
</dbReference>
<sequence length="143" mass="16560">MQSFFDISHTVQSDEIDSQLHVHNLRYLQWTLWAASKHSADSGWISKLAAADGLGWVVRNHDITYRAAAVAEDQIVVRTWVSEIERYAALRKTIVCRPADQTVLARVKTRWVYVNLWEHRVVKIPENVRELMIVAPTPPMPWE</sequence>
<reference evidence="4 5" key="1">
    <citation type="submission" date="2019-02" db="EMBL/GenBank/DDBJ databases">
        <title>Deep-cultivation of Planctomycetes and their phenomic and genomic characterization uncovers novel biology.</title>
        <authorList>
            <person name="Wiegand S."/>
            <person name="Jogler M."/>
            <person name="Boedeker C."/>
            <person name="Pinto D."/>
            <person name="Vollmers J."/>
            <person name="Rivas-Marin E."/>
            <person name="Kohn T."/>
            <person name="Peeters S.H."/>
            <person name="Heuer A."/>
            <person name="Rast P."/>
            <person name="Oberbeckmann S."/>
            <person name="Bunk B."/>
            <person name="Jeske O."/>
            <person name="Meyerdierks A."/>
            <person name="Storesund J.E."/>
            <person name="Kallscheuer N."/>
            <person name="Luecker S."/>
            <person name="Lage O.M."/>
            <person name="Pohl T."/>
            <person name="Merkel B.J."/>
            <person name="Hornburger P."/>
            <person name="Mueller R.-W."/>
            <person name="Bruemmer F."/>
            <person name="Labrenz M."/>
            <person name="Spormann A.M."/>
            <person name="Op Den Camp H."/>
            <person name="Overmann J."/>
            <person name="Amann R."/>
            <person name="Jetten M.S.M."/>
            <person name="Mascher T."/>
            <person name="Medema M.H."/>
            <person name="Devos D.P."/>
            <person name="Kaster A.-K."/>
            <person name="Ovreas L."/>
            <person name="Rohde M."/>
            <person name="Galperin M.Y."/>
            <person name="Jogler C."/>
        </authorList>
    </citation>
    <scope>NUCLEOTIDE SEQUENCE [LARGE SCALE GENOMIC DNA]</scope>
    <source>
        <strain evidence="4 5">Poly41</strain>
    </source>
</reference>
<dbReference type="Pfam" id="PF01643">
    <property type="entry name" value="Acyl-ACP_TE"/>
    <property type="match status" value="1"/>
</dbReference>
<dbReference type="PANTHER" id="PTHR31793">
    <property type="entry name" value="4-HYDROXYBENZOYL-COA THIOESTERASE FAMILY MEMBER"/>
    <property type="match status" value="1"/>
</dbReference>
<dbReference type="PANTHER" id="PTHR31793:SF27">
    <property type="entry name" value="NOVEL THIOESTERASE SUPERFAMILY DOMAIN AND SAPOSIN A-TYPE DOMAIN CONTAINING PROTEIN (0610012H03RIK)"/>
    <property type="match status" value="1"/>
</dbReference>
<keyword evidence="5" id="KW-1185">Reference proteome</keyword>
<dbReference type="Gene3D" id="3.10.129.10">
    <property type="entry name" value="Hotdog Thioesterase"/>
    <property type="match status" value="1"/>
</dbReference>
<feature type="domain" description="Acyl-ACP thioesterase N-terminal hotdog" evidence="3">
    <location>
        <begin position="5"/>
        <end position="130"/>
    </location>
</feature>
<dbReference type="SUPFAM" id="SSF54637">
    <property type="entry name" value="Thioesterase/thiol ester dehydrase-isomerase"/>
    <property type="match status" value="1"/>
</dbReference>
<dbReference type="AlphaFoldDB" id="A0A5C6E4P3"/>
<proteinExistence type="inferred from homology"/>
<comment type="caution">
    <text evidence="4">The sequence shown here is derived from an EMBL/GenBank/DDBJ whole genome shotgun (WGS) entry which is preliminary data.</text>
</comment>
<dbReference type="OrthoDB" id="9801517at2"/>
<organism evidence="4 5">
    <name type="scientific">Novipirellula artificiosorum</name>
    <dbReference type="NCBI Taxonomy" id="2528016"/>
    <lineage>
        <taxon>Bacteria</taxon>
        <taxon>Pseudomonadati</taxon>
        <taxon>Planctomycetota</taxon>
        <taxon>Planctomycetia</taxon>
        <taxon>Pirellulales</taxon>
        <taxon>Pirellulaceae</taxon>
        <taxon>Novipirellula</taxon>
    </lineage>
</organism>
<evidence type="ECO:0000256" key="2">
    <source>
        <dbReference type="ARBA" id="ARBA00022801"/>
    </source>
</evidence>
<dbReference type="RefSeq" id="WP_146524594.1">
    <property type="nucleotide sequence ID" value="NZ_SJPV01000001.1"/>
</dbReference>
<dbReference type="EMBL" id="SJPV01000001">
    <property type="protein sequence ID" value="TWU42551.1"/>
    <property type="molecule type" value="Genomic_DNA"/>
</dbReference>
<dbReference type="CDD" id="cd00586">
    <property type="entry name" value="4HBT"/>
    <property type="match status" value="1"/>
</dbReference>
<evidence type="ECO:0000313" key="4">
    <source>
        <dbReference type="EMBL" id="TWU42551.1"/>
    </source>
</evidence>
<gene>
    <name evidence="4" type="ORF">Poly41_08480</name>
</gene>
<evidence type="ECO:0000313" key="5">
    <source>
        <dbReference type="Proteomes" id="UP000319143"/>
    </source>
</evidence>
<dbReference type="GO" id="GO:0047617">
    <property type="term" value="F:fatty acyl-CoA hydrolase activity"/>
    <property type="evidence" value="ECO:0007669"/>
    <property type="project" value="TreeGrafter"/>
</dbReference>
<name>A0A5C6E4P3_9BACT</name>
<keyword evidence="2" id="KW-0378">Hydrolase</keyword>
<evidence type="ECO:0000259" key="3">
    <source>
        <dbReference type="Pfam" id="PF01643"/>
    </source>
</evidence>
<comment type="similarity">
    <text evidence="1">Belongs to the 4-hydroxybenzoyl-CoA thioesterase family.</text>
</comment>
<dbReference type="InterPro" id="IPR050563">
    <property type="entry name" value="4-hydroxybenzoyl-CoA_TE"/>
</dbReference>
<evidence type="ECO:0000256" key="1">
    <source>
        <dbReference type="ARBA" id="ARBA00005953"/>
    </source>
</evidence>
<accession>A0A5C6E4P3</accession>
<protein>
    <submittedName>
        <fullName evidence="4">Acyl-ACP thioesterase</fullName>
    </submittedName>
</protein>
<dbReference type="InterPro" id="IPR029069">
    <property type="entry name" value="HotDog_dom_sf"/>
</dbReference>
<dbReference type="Proteomes" id="UP000319143">
    <property type="component" value="Unassembled WGS sequence"/>
</dbReference>